<dbReference type="RefSeq" id="WP_062107983.1">
    <property type="nucleotide sequence ID" value="NZ_LHZR01000105.1"/>
</dbReference>
<sequence length="99" mass="11167">MSALTRRTGANKQAPRMSDYEIRNAISGIDLAHNFLTRTGGHRTVTEHRAAIRKAAQALMQLDADLEASEQSLRDARQLEQCAKAFERRNERIGEELCK</sequence>
<keyword evidence="1" id="KW-0175">Coiled coil</keyword>
<protein>
    <submittedName>
        <fullName evidence="2">Uncharacterized protein</fullName>
    </submittedName>
</protein>
<evidence type="ECO:0000313" key="2">
    <source>
        <dbReference type="EMBL" id="KXV48211.1"/>
    </source>
</evidence>
<proteinExistence type="predicted"/>
<reference evidence="2 3" key="1">
    <citation type="submission" date="2015-06" db="EMBL/GenBank/DDBJ databases">
        <title>Improved classification and identification of acetic acid bacteria using matrix-assisted laser desorption/ionization time-of-flight mass spectrometry; Gluconobacter nephelii and Gluconobacter uchimurae are later heterotypic synonyms of Gluconobacter japonicus and Gluconobacter oxydans, respectively.</title>
        <authorList>
            <person name="Li L."/>
            <person name="Cleenwerck I."/>
            <person name="De Vuyst L."/>
            <person name="Vandamme P."/>
        </authorList>
    </citation>
    <scope>NUCLEOTIDE SEQUENCE [LARGE SCALE GENOMIC DNA]</scope>
    <source>
        <strain evidence="2 3">LMG 1768</strain>
    </source>
</reference>
<organism evidence="2 3">
    <name type="scientific">Gluconobacter albidus</name>
    <dbReference type="NCBI Taxonomy" id="318683"/>
    <lineage>
        <taxon>Bacteria</taxon>
        <taxon>Pseudomonadati</taxon>
        <taxon>Pseudomonadota</taxon>
        <taxon>Alphaproteobacteria</taxon>
        <taxon>Acetobacterales</taxon>
        <taxon>Acetobacteraceae</taxon>
        <taxon>Gluconobacter</taxon>
    </lineage>
</organism>
<feature type="coiled-coil region" evidence="1">
    <location>
        <begin position="52"/>
        <end position="96"/>
    </location>
</feature>
<name>A0A149TJ86_9PROT</name>
<evidence type="ECO:0000313" key="3">
    <source>
        <dbReference type="Proteomes" id="UP000075636"/>
    </source>
</evidence>
<dbReference type="Proteomes" id="UP000075636">
    <property type="component" value="Unassembled WGS sequence"/>
</dbReference>
<evidence type="ECO:0000256" key="1">
    <source>
        <dbReference type="SAM" id="Coils"/>
    </source>
</evidence>
<dbReference type="EMBL" id="LHZR01000105">
    <property type="protein sequence ID" value="KXV48211.1"/>
    <property type="molecule type" value="Genomic_DNA"/>
</dbReference>
<dbReference type="AlphaFoldDB" id="A0A149TJ86"/>
<accession>A0A149TJ86</accession>
<comment type="caution">
    <text evidence="2">The sequence shown here is derived from an EMBL/GenBank/DDBJ whole genome shotgun (WGS) entry which is preliminary data.</text>
</comment>
<dbReference type="PATRIC" id="fig|318683.6.peg.512"/>
<gene>
    <name evidence="2" type="ORF">AD945_08380</name>
</gene>